<keyword evidence="6" id="KW-1003">Cell membrane</keyword>
<evidence type="ECO:0000256" key="4">
    <source>
        <dbReference type="ARBA" id="ARBA00022989"/>
    </source>
</evidence>
<dbReference type="OrthoDB" id="9807214at2"/>
<keyword evidence="3 6" id="KW-0812">Transmembrane</keyword>
<dbReference type="EMBL" id="CP011542">
    <property type="protein sequence ID" value="AKK06573.1"/>
    <property type="molecule type" value="Genomic_DNA"/>
</dbReference>
<sequence length="309" mass="34294">MAGPQSGWKVFLNPGWIITIILVIAFSYSAFTILSPWQLNKDAQIVDRNEHIEQAFKVDPQPYSAVFDAQGKITDNQEWMRVNLSGRYLPEKEVILRLRPVESTPAVHALTPFQLDSGETILINRGFEPVTAGVEPTIPPAPNGVVTIIAHARVSEPTPQNPPTTADPIQVYGINTQQIGELTGLKLAQDYAQLSDDQPGLLNYIPIPKLDRGNHLSYGFQWIAFGIMAPLGLGYFIWSEAKERRRAKREEAEMAATTSTSGAGPDPNTPEPELPDSPATPAKETEPQPTTRSRSRYGNQHPNHYRRRP</sequence>
<keyword evidence="4 6" id="KW-1133">Transmembrane helix</keyword>
<dbReference type="PATRIC" id="fig|571915.4.peg.2415"/>
<evidence type="ECO:0000256" key="5">
    <source>
        <dbReference type="ARBA" id="ARBA00023136"/>
    </source>
</evidence>
<accession>A0A0G3H401</accession>
<organism evidence="8 9">
    <name type="scientific">Corynebacterium mustelae</name>
    <dbReference type="NCBI Taxonomy" id="571915"/>
    <lineage>
        <taxon>Bacteria</taxon>
        <taxon>Bacillati</taxon>
        <taxon>Actinomycetota</taxon>
        <taxon>Actinomycetes</taxon>
        <taxon>Mycobacteriales</taxon>
        <taxon>Corynebacteriaceae</taxon>
        <taxon>Corynebacterium</taxon>
    </lineage>
</organism>
<feature type="transmembrane region" description="Helical" evidence="6">
    <location>
        <begin position="15"/>
        <end position="34"/>
    </location>
</feature>
<dbReference type="InterPro" id="IPR045214">
    <property type="entry name" value="Surf1/Surf4"/>
</dbReference>
<dbReference type="PROSITE" id="PS50895">
    <property type="entry name" value="SURF1"/>
    <property type="match status" value="1"/>
</dbReference>
<dbReference type="PANTHER" id="PTHR23427">
    <property type="entry name" value="SURFEIT LOCUS PROTEIN"/>
    <property type="match status" value="1"/>
</dbReference>
<dbReference type="RefSeq" id="WP_047262581.1">
    <property type="nucleotide sequence ID" value="NZ_CP011542.1"/>
</dbReference>
<evidence type="ECO:0000313" key="9">
    <source>
        <dbReference type="Proteomes" id="UP000035199"/>
    </source>
</evidence>
<evidence type="ECO:0000256" key="6">
    <source>
        <dbReference type="RuleBase" id="RU363076"/>
    </source>
</evidence>
<dbReference type="InterPro" id="IPR002994">
    <property type="entry name" value="Surf1/Shy1"/>
</dbReference>
<dbReference type="Pfam" id="PF02104">
    <property type="entry name" value="SURF1"/>
    <property type="match status" value="1"/>
</dbReference>
<dbReference type="Proteomes" id="UP000035199">
    <property type="component" value="Chromosome"/>
</dbReference>
<dbReference type="GO" id="GO:0005886">
    <property type="term" value="C:plasma membrane"/>
    <property type="evidence" value="ECO:0007669"/>
    <property type="project" value="UniProtKB-SubCell"/>
</dbReference>
<keyword evidence="9" id="KW-1185">Reference proteome</keyword>
<dbReference type="STRING" id="571915.CMUST_11295"/>
<reference evidence="8 9" key="1">
    <citation type="journal article" date="2015" name="Genome Announc.">
        <title>Complete Genome Sequence of the Type Strain Corynebacterium mustelae DSM 45274, Isolated from Various Tissues of a Male Ferret with Lethal Sepsis.</title>
        <authorList>
            <person name="Ruckert C."/>
            <person name="Eimer J."/>
            <person name="Winkler A."/>
            <person name="Tauch A."/>
        </authorList>
    </citation>
    <scope>NUCLEOTIDE SEQUENCE [LARGE SCALE GENOMIC DNA]</scope>
    <source>
        <strain evidence="8 9">DSM 45274</strain>
    </source>
</reference>
<dbReference type="CDD" id="cd06662">
    <property type="entry name" value="SURF1"/>
    <property type="match status" value="1"/>
</dbReference>
<reference evidence="9" key="2">
    <citation type="submission" date="2015-05" db="EMBL/GenBank/DDBJ databases">
        <title>Complete genome sequence of Corynebacterium mustelae DSM 45274, isolated from various tissues of a male ferret with lethal sepsis.</title>
        <authorList>
            <person name="Ruckert C."/>
            <person name="Albersmeier A."/>
            <person name="Winkler A."/>
            <person name="Tauch A."/>
        </authorList>
    </citation>
    <scope>NUCLEOTIDE SEQUENCE [LARGE SCALE GENOMIC DNA]</scope>
    <source>
        <strain evidence="9">DSM 45274</strain>
    </source>
</reference>
<feature type="region of interest" description="Disordered" evidence="7">
    <location>
        <begin position="248"/>
        <end position="309"/>
    </location>
</feature>
<evidence type="ECO:0000313" key="8">
    <source>
        <dbReference type="EMBL" id="AKK06573.1"/>
    </source>
</evidence>
<evidence type="ECO:0000256" key="1">
    <source>
        <dbReference type="ARBA" id="ARBA00004370"/>
    </source>
</evidence>
<evidence type="ECO:0000256" key="2">
    <source>
        <dbReference type="ARBA" id="ARBA00007165"/>
    </source>
</evidence>
<dbReference type="PANTHER" id="PTHR23427:SF2">
    <property type="entry name" value="SURFEIT LOCUS PROTEIN 1"/>
    <property type="match status" value="1"/>
</dbReference>
<name>A0A0G3H401_9CORY</name>
<dbReference type="KEGG" id="cmv:CMUST_11295"/>
<gene>
    <name evidence="8" type="ORF">CMUST_11295</name>
</gene>
<comment type="similarity">
    <text evidence="2 6">Belongs to the SURF1 family.</text>
</comment>
<feature type="transmembrane region" description="Helical" evidence="6">
    <location>
        <begin position="218"/>
        <end position="238"/>
    </location>
</feature>
<evidence type="ECO:0000256" key="3">
    <source>
        <dbReference type="ARBA" id="ARBA00022692"/>
    </source>
</evidence>
<proteinExistence type="inferred from homology"/>
<keyword evidence="5 6" id="KW-0472">Membrane</keyword>
<comment type="subcellular location">
    <subcellularLocation>
        <location evidence="6">Cell membrane</location>
        <topology evidence="6">Multi-pass membrane protein</topology>
    </subcellularLocation>
    <subcellularLocation>
        <location evidence="1">Membrane</location>
    </subcellularLocation>
</comment>
<protein>
    <recommendedName>
        <fullName evidence="6">SURF1-like protein</fullName>
    </recommendedName>
</protein>
<evidence type="ECO:0000256" key="7">
    <source>
        <dbReference type="SAM" id="MobiDB-lite"/>
    </source>
</evidence>
<feature type="compositionally biased region" description="Polar residues" evidence="7">
    <location>
        <begin position="287"/>
        <end position="302"/>
    </location>
</feature>
<dbReference type="AlphaFoldDB" id="A0A0G3H401"/>